<organism evidence="2 3">
    <name type="scientific">Pleurodeles waltl</name>
    <name type="common">Iberian ribbed newt</name>
    <dbReference type="NCBI Taxonomy" id="8319"/>
    <lineage>
        <taxon>Eukaryota</taxon>
        <taxon>Metazoa</taxon>
        <taxon>Chordata</taxon>
        <taxon>Craniata</taxon>
        <taxon>Vertebrata</taxon>
        <taxon>Euteleostomi</taxon>
        <taxon>Amphibia</taxon>
        <taxon>Batrachia</taxon>
        <taxon>Caudata</taxon>
        <taxon>Salamandroidea</taxon>
        <taxon>Salamandridae</taxon>
        <taxon>Pleurodelinae</taxon>
        <taxon>Pleurodeles</taxon>
    </lineage>
</organism>
<sequence length="138" mass="14525">MRPTSRQYSASRRCDSLYRARNTHLEGAWPGLRQWRSLESSAPEGPAREPRPSAPAEAAGALNHPARCRKVSGAAGPPGRARQTLQPALGCLGGEENCGLSSPPKPRPRVSSGPRDAREELPGKDGEIARAPGLGGGT</sequence>
<feature type="compositionally biased region" description="Basic and acidic residues" evidence="1">
    <location>
        <begin position="115"/>
        <end position="128"/>
    </location>
</feature>
<evidence type="ECO:0000313" key="2">
    <source>
        <dbReference type="EMBL" id="KAJ1209163.1"/>
    </source>
</evidence>
<evidence type="ECO:0000256" key="1">
    <source>
        <dbReference type="SAM" id="MobiDB-lite"/>
    </source>
</evidence>
<reference evidence="2" key="1">
    <citation type="journal article" date="2022" name="bioRxiv">
        <title>Sequencing and chromosome-scale assembly of the giantPleurodeles waltlgenome.</title>
        <authorList>
            <person name="Brown T."/>
            <person name="Elewa A."/>
            <person name="Iarovenko S."/>
            <person name="Subramanian E."/>
            <person name="Araus A.J."/>
            <person name="Petzold A."/>
            <person name="Susuki M."/>
            <person name="Suzuki K.-i.T."/>
            <person name="Hayashi T."/>
            <person name="Toyoda A."/>
            <person name="Oliveira C."/>
            <person name="Osipova E."/>
            <person name="Leigh N.D."/>
            <person name="Simon A."/>
            <person name="Yun M.H."/>
        </authorList>
    </citation>
    <scope>NUCLEOTIDE SEQUENCE</scope>
    <source>
        <strain evidence="2">20211129_DDA</strain>
        <tissue evidence="2">Liver</tissue>
    </source>
</reference>
<keyword evidence="3" id="KW-1185">Reference proteome</keyword>
<evidence type="ECO:0000313" key="3">
    <source>
        <dbReference type="Proteomes" id="UP001066276"/>
    </source>
</evidence>
<name>A0AAV7W5A2_PLEWA</name>
<comment type="caution">
    <text evidence="2">The sequence shown here is derived from an EMBL/GenBank/DDBJ whole genome shotgun (WGS) entry which is preliminary data.</text>
</comment>
<gene>
    <name evidence="2" type="ORF">NDU88_004541</name>
</gene>
<proteinExistence type="predicted"/>
<accession>A0AAV7W5A2</accession>
<dbReference type="EMBL" id="JANPWB010000002">
    <property type="protein sequence ID" value="KAJ1209163.1"/>
    <property type="molecule type" value="Genomic_DNA"/>
</dbReference>
<feature type="region of interest" description="Disordered" evidence="1">
    <location>
        <begin position="90"/>
        <end position="138"/>
    </location>
</feature>
<dbReference type="AlphaFoldDB" id="A0AAV7W5A2"/>
<feature type="region of interest" description="Disordered" evidence="1">
    <location>
        <begin position="37"/>
        <end position="63"/>
    </location>
</feature>
<protein>
    <submittedName>
        <fullName evidence="2">Uncharacterized protein</fullName>
    </submittedName>
</protein>
<dbReference type="Proteomes" id="UP001066276">
    <property type="component" value="Chromosome 1_2"/>
</dbReference>